<protein>
    <recommendedName>
        <fullName evidence="8">RTA1 domain protein</fullName>
    </recommendedName>
</protein>
<dbReference type="EMBL" id="MU853620">
    <property type="protein sequence ID" value="KAK4140927.1"/>
    <property type="molecule type" value="Genomic_DNA"/>
</dbReference>
<evidence type="ECO:0000313" key="7">
    <source>
        <dbReference type="Proteomes" id="UP001302676"/>
    </source>
</evidence>
<dbReference type="InterPro" id="IPR007568">
    <property type="entry name" value="RTA1"/>
</dbReference>
<organism evidence="6 7">
    <name type="scientific">Dichotomopilus funicola</name>
    <dbReference type="NCBI Taxonomy" id="1934379"/>
    <lineage>
        <taxon>Eukaryota</taxon>
        <taxon>Fungi</taxon>
        <taxon>Dikarya</taxon>
        <taxon>Ascomycota</taxon>
        <taxon>Pezizomycotina</taxon>
        <taxon>Sordariomycetes</taxon>
        <taxon>Sordariomycetidae</taxon>
        <taxon>Sordariales</taxon>
        <taxon>Chaetomiaceae</taxon>
        <taxon>Dichotomopilus</taxon>
    </lineage>
</organism>
<comment type="subcellular location">
    <subcellularLocation>
        <location evidence="1">Membrane</location>
        <topology evidence="1">Multi-pass membrane protein</topology>
    </subcellularLocation>
</comment>
<keyword evidence="3 5" id="KW-1133">Transmembrane helix</keyword>
<sequence>MAAGDPVPRSLYIYAPNQGAPIFFTIAFAISAVFHIWQCFRYKAFRLIGLHPICAVLFTVGYALREWGSYHYLFDPADRTPLVTFIVSQVFIYVCPPLLELSNYHILARLFSYIPHCAPIPPSSVLSTFGGLMAIVELLNSLGVSFSANPSSSTKQQTLGGQLTIAAVSIQLGIITVFVGLAVIFQRRCAAAARERGQQTGGGKKVRTMLWTLYGSMGLILVRCVYRLVEHAGYTHIEFRDIEALKRLSPLVRYEAFFYVFEASLMLVNSVVWNVWHPGRFLPRDGVTYLEVDGTEARRVKRGENWASVVWMVANIATFGVLGLVFPRRERNEEAHELRGGSQRSEAGMI</sequence>
<keyword evidence="2 5" id="KW-0812">Transmembrane</keyword>
<proteinExistence type="predicted"/>
<keyword evidence="4 5" id="KW-0472">Membrane</keyword>
<comment type="caution">
    <text evidence="6">The sequence shown here is derived from an EMBL/GenBank/DDBJ whole genome shotgun (WGS) entry which is preliminary data.</text>
</comment>
<feature type="transmembrane region" description="Helical" evidence="5">
    <location>
        <begin position="44"/>
        <end position="62"/>
    </location>
</feature>
<evidence type="ECO:0000256" key="3">
    <source>
        <dbReference type="ARBA" id="ARBA00022989"/>
    </source>
</evidence>
<dbReference type="Pfam" id="PF04479">
    <property type="entry name" value="RTA1"/>
    <property type="match status" value="1"/>
</dbReference>
<feature type="transmembrane region" description="Helical" evidence="5">
    <location>
        <begin position="159"/>
        <end position="185"/>
    </location>
</feature>
<dbReference type="RefSeq" id="XP_062634298.1">
    <property type="nucleotide sequence ID" value="XM_062781765.1"/>
</dbReference>
<feature type="transmembrane region" description="Helical" evidence="5">
    <location>
        <begin position="20"/>
        <end position="37"/>
    </location>
</feature>
<feature type="transmembrane region" description="Helical" evidence="5">
    <location>
        <begin position="120"/>
        <end position="139"/>
    </location>
</feature>
<evidence type="ECO:0000256" key="5">
    <source>
        <dbReference type="SAM" id="Phobius"/>
    </source>
</evidence>
<reference evidence="6" key="2">
    <citation type="submission" date="2023-05" db="EMBL/GenBank/DDBJ databases">
        <authorList>
            <consortium name="Lawrence Berkeley National Laboratory"/>
            <person name="Steindorff A."/>
            <person name="Hensen N."/>
            <person name="Bonometti L."/>
            <person name="Westerberg I."/>
            <person name="Brannstrom I.O."/>
            <person name="Guillou S."/>
            <person name="Cros-Aarteil S."/>
            <person name="Calhoun S."/>
            <person name="Haridas S."/>
            <person name="Kuo A."/>
            <person name="Mondo S."/>
            <person name="Pangilinan J."/>
            <person name="Riley R."/>
            <person name="Labutti K."/>
            <person name="Andreopoulos B."/>
            <person name="Lipzen A."/>
            <person name="Chen C."/>
            <person name="Yanf M."/>
            <person name="Daum C."/>
            <person name="Ng V."/>
            <person name="Clum A."/>
            <person name="Ohm R."/>
            <person name="Martin F."/>
            <person name="Silar P."/>
            <person name="Natvig D."/>
            <person name="Lalanne C."/>
            <person name="Gautier V."/>
            <person name="Ament-Velasquez S.L."/>
            <person name="Kruys A."/>
            <person name="Hutchinson M.I."/>
            <person name="Powell A.J."/>
            <person name="Barry K."/>
            <person name="Miller A.N."/>
            <person name="Grigoriev I.V."/>
            <person name="Debuchy R."/>
            <person name="Gladieux P."/>
            <person name="Thoren M.H."/>
            <person name="Johannesson H."/>
        </authorList>
    </citation>
    <scope>NUCLEOTIDE SEQUENCE</scope>
    <source>
        <strain evidence="6">CBS 141.50</strain>
    </source>
</reference>
<dbReference type="PANTHER" id="PTHR31465:SF34">
    <property type="entry name" value="DOMAIN PROTEIN, PUTATIVE (AFU_ORTHOLOGUE AFUA_3G00480)-RELATED"/>
    <property type="match status" value="1"/>
</dbReference>
<name>A0AAN6UXC8_9PEZI</name>
<evidence type="ECO:0008006" key="8">
    <source>
        <dbReference type="Google" id="ProtNLM"/>
    </source>
</evidence>
<feature type="transmembrane region" description="Helical" evidence="5">
    <location>
        <begin position="82"/>
        <end position="99"/>
    </location>
</feature>
<dbReference type="AlphaFoldDB" id="A0AAN6UXC8"/>
<evidence type="ECO:0000256" key="4">
    <source>
        <dbReference type="ARBA" id="ARBA00023136"/>
    </source>
</evidence>
<gene>
    <name evidence="6" type="ORF">C8A04DRAFT_31472</name>
</gene>
<keyword evidence="7" id="KW-1185">Reference proteome</keyword>
<dbReference type="PANTHER" id="PTHR31465">
    <property type="entry name" value="PROTEIN RTA1-RELATED"/>
    <property type="match status" value="1"/>
</dbReference>
<reference evidence="6" key="1">
    <citation type="journal article" date="2023" name="Mol. Phylogenet. Evol.">
        <title>Genome-scale phylogeny and comparative genomics of the fungal order Sordariales.</title>
        <authorList>
            <person name="Hensen N."/>
            <person name="Bonometti L."/>
            <person name="Westerberg I."/>
            <person name="Brannstrom I.O."/>
            <person name="Guillou S."/>
            <person name="Cros-Aarteil S."/>
            <person name="Calhoun S."/>
            <person name="Haridas S."/>
            <person name="Kuo A."/>
            <person name="Mondo S."/>
            <person name="Pangilinan J."/>
            <person name="Riley R."/>
            <person name="LaButti K."/>
            <person name="Andreopoulos B."/>
            <person name="Lipzen A."/>
            <person name="Chen C."/>
            <person name="Yan M."/>
            <person name="Daum C."/>
            <person name="Ng V."/>
            <person name="Clum A."/>
            <person name="Steindorff A."/>
            <person name="Ohm R.A."/>
            <person name="Martin F."/>
            <person name="Silar P."/>
            <person name="Natvig D.O."/>
            <person name="Lalanne C."/>
            <person name="Gautier V."/>
            <person name="Ament-Velasquez S.L."/>
            <person name="Kruys A."/>
            <person name="Hutchinson M.I."/>
            <person name="Powell A.J."/>
            <person name="Barry K."/>
            <person name="Miller A.N."/>
            <person name="Grigoriev I.V."/>
            <person name="Debuchy R."/>
            <person name="Gladieux P."/>
            <person name="Hiltunen Thoren M."/>
            <person name="Johannesson H."/>
        </authorList>
    </citation>
    <scope>NUCLEOTIDE SEQUENCE</scope>
    <source>
        <strain evidence="6">CBS 141.50</strain>
    </source>
</reference>
<dbReference type="GO" id="GO:0016020">
    <property type="term" value="C:membrane"/>
    <property type="evidence" value="ECO:0007669"/>
    <property type="project" value="UniProtKB-SubCell"/>
</dbReference>
<evidence type="ECO:0000256" key="1">
    <source>
        <dbReference type="ARBA" id="ARBA00004141"/>
    </source>
</evidence>
<feature type="transmembrane region" description="Helical" evidence="5">
    <location>
        <begin position="306"/>
        <end position="326"/>
    </location>
</feature>
<dbReference type="Proteomes" id="UP001302676">
    <property type="component" value="Unassembled WGS sequence"/>
</dbReference>
<accession>A0AAN6UXC8</accession>
<evidence type="ECO:0000313" key="6">
    <source>
        <dbReference type="EMBL" id="KAK4140927.1"/>
    </source>
</evidence>
<dbReference type="GeneID" id="87818378"/>
<evidence type="ECO:0000256" key="2">
    <source>
        <dbReference type="ARBA" id="ARBA00022692"/>
    </source>
</evidence>
<feature type="transmembrane region" description="Helical" evidence="5">
    <location>
        <begin position="256"/>
        <end position="276"/>
    </location>
</feature>